<reference evidence="19" key="1">
    <citation type="submission" date="2023-03" db="EMBL/GenBank/DDBJ databases">
        <authorList>
            <person name="Steffen K."/>
            <person name="Cardenas P."/>
        </authorList>
    </citation>
    <scope>NUCLEOTIDE SEQUENCE</scope>
</reference>
<dbReference type="AlphaFoldDB" id="A0AA35X5N5"/>
<protein>
    <submittedName>
        <fullName evidence="19">Translocase of chloroplast 159, chloroplastic</fullName>
    </submittedName>
</protein>
<dbReference type="InterPro" id="IPR045058">
    <property type="entry name" value="GIMA/IAN/Toc"/>
</dbReference>
<evidence type="ECO:0000256" key="4">
    <source>
        <dbReference type="ARBA" id="ARBA00022448"/>
    </source>
</evidence>
<keyword evidence="4" id="KW-0813">Transport</keyword>
<dbReference type="GO" id="GO:0046872">
    <property type="term" value="F:metal ion binding"/>
    <property type="evidence" value="ECO:0007669"/>
    <property type="project" value="UniProtKB-KW"/>
</dbReference>
<comment type="cofactor">
    <cofactor evidence="1">
        <name>Mg(2+)</name>
        <dbReference type="ChEBI" id="CHEBI:18420"/>
    </cofactor>
</comment>
<dbReference type="Gene3D" id="3.40.50.300">
    <property type="entry name" value="P-loop containing nucleotide triphosphate hydrolases"/>
    <property type="match status" value="1"/>
</dbReference>
<evidence type="ECO:0000256" key="6">
    <source>
        <dbReference type="ARBA" id="ARBA00022640"/>
    </source>
</evidence>
<keyword evidence="15" id="KW-0342">GTP-binding</keyword>
<keyword evidence="10" id="KW-0378">Hydrolase</keyword>
<keyword evidence="9" id="KW-0547">Nucleotide-binding</keyword>
<evidence type="ECO:0000256" key="10">
    <source>
        <dbReference type="ARBA" id="ARBA00022801"/>
    </source>
</evidence>
<evidence type="ECO:0000256" key="16">
    <source>
        <dbReference type="ARBA" id="ARBA00023136"/>
    </source>
</evidence>
<dbReference type="Pfam" id="PF04548">
    <property type="entry name" value="AIG1"/>
    <property type="match status" value="1"/>
</dbReference>
<keyword evidence="7" id="KW-0812">Transmembrane</keyword>
<evidence type="ECO:0000256" key="12">
    <source>
        <dbReference type="ARBA" id="ARBA00022842"/>
    </source>
</evidence>
<dbReference type="Proteomes" id="UP001174909">
    <property type="component" value="Unassembled WGS sequence"/>
</dbReference>
<evidence type="ECO:0000259" key="18">
    <source>
        <dbReference type="Pfam" id="PF04548"/>
    </source>
</evidence>
<evidence type="ECO:0000256" key="13">
    <source>
        <dbReference type="ARBA" id="ARBA00022927"/>
    </source>
</evidence>
<gene>
    <name evidence="19" type="ORF">GBAR_LOCUS25582</name>
</gene>
<dbReference type="GO" id="GO:0016020">
    <property type="term" value="C:membrane"/>
    <property type="evidence" value="ECO:0007669"/>
    <property type="project" value="UniProtKB-SubCell"/>
</dbReference>
<keyword evidence="14" id="KW-1133">Transmembrane helix</keyword>
<keyword evidence="8" id="KW-0479">Metal-binding</keyword>
<dbReference type="PANTHER" id="PTHR10903:SF135">
    <property type="entry name" value="TRANSLOCASE OF CHLOROPLAST 120, CHLOROPLASTIC-RELATED"/>
    <property type="match status" value="1"/>
</dbReference>
<evidence type="ECO:0000256" key="3">
    <source>
        <dbReference type="ARBA" id="ARBA00008535"/>
    </source>
</evidence>
<proteinExistence type="inferred from homology"/>
<evidence type="ECO:0000256" key="8">
    <source>
        <dbReference type="ARBA" id="ARBA00022723"/>
    </source>
</evidence>
<evidence type="ECO:0000256" key="9">
    <source>
        <dbReference type="ARBA" id="ARBA00022741"/>
    </source>
</evidence>
<dbReference type="InterPro" id="IPR027417">
    <property type="entry name" value="P-loop_NTPase"/>
</dbReference>
<name>A0AA35X5N5_GEOBA</name>
<keyword evidence="6" id="KW-0934">Plastid</keyword>
<evidence type="ECO:0000256" key="14">
    <source>
        <dbReference type="ARBA" id="ARBA00022989"/>
    </source>
</evidence>
<keyword evidence="5" id="KW-0150">Chloroplast</keyword>
<evidence type="ECO:0000256" key="11">
    <source>
        <dbReference type="ARBA" id="ARBA00022805"/>
    </source>
</evidence>
<keyword evidence="20" id="KW-1185">Reference proteome</keyword>
<dbReference type="GO" id="GO:0015031">
    <property type="term" value="P:protein transport"/>
    <property type="evidence" value="ECO:0007669"/>
    <property type="project" value="UniProtKB-KW"/>
</dbReference>
<keyword evidence="13" id="KW-0653">Protein transport</keyword>
<comment type="similarity">
    <text evidence="3">Belongs to the TRAFAC class TrmE-Era-EngA-EngB-Septin-like GTPase superfamily. AIG1/Toc34/Toc159-like paraseptin GTPase family. IAN subfamily.</text>
</comment>
<dbReference type="SUPFAM" id="SSF52540">
    <property type="entry name" value="P-loop containing nucleoside triphosphate hydrolases"/>
    <property type="match status" value="1"/>
</dbReference>
<keyword evidence="11" id="KW-1002">Plastid outer membrane</keyword>
<organism evidence="19 20">
    <name type="scientific">Geodia barretti</name>
    <name type="common">Barrett's horny sponge</name>
    <dbReference type="NCBI Taxonomy" id="519541"/>
    <lineage>
        <taxon>Eukaryota</taxon>
        <taxon>Metazoa</taxon>
        <taxon>Porifera</taxon>
        <taxon>Demospongiae</taxon>
        <taxon>Heteroscleromorpha</taxon>
        <taxon>Tetractinellida</taxon>
        <taxon>Astrophorina</taxon>
        <taxon>Geodiidae</taxon>
        <taxon>Geodia</taxon>
    </lineage>
</organism>
<dbReference type="GO" id="GO:0016787">
    <property type="term" value="F:hydrolase activity"/>
    <property type="evidence" value="ECO:0007669"/>
    <property type="project" value="UniProtKB-KW"/>
</dbReference>
<evidence type="ECO:0000256" key="7">
    <source>
        <dbReference type="ARBA" id="ARBA00022692"/>
    </source>
</evidence>
<comment type="subcellular location">
    <subcellularLocation>
        <location evidence="2">Membrane</location>
        <topology evidence="2">Single-pass membrane protein</topology>
    </subcellularLocation>
    <subcellularLocation>
        <location evidence="17">Plastid</location>
        <location evidence="17">Chloroplast outer membrane</location>
    </subcellularLocation>
</comment>
<comment type="caution">
    <text evidence="19">The sequence shown here is derived from an EMBL/GenBank/DDBJ whole genome shotgun (WGS) entry which is preliminary data.</text>
</comment>
<feature type="domain" description="AIG1-type G" evidence="18">
    <location>
        <begin position="36"/>
        <end position="165"/>
    </location>
</feature>
<accession>A0AA35X5N5</accession>
<dbReference type="InterPro" id="IPR006703">
    <property type="entry name" value="G_AIG1"/>
</dbReference>
<keyword evidence="16" id="KW-0472">Membrane</keyword>
<evidence type="ECO:0000256" key="5">
    <source>
        <dbReference type="ARBA" id="ARBA00022528"/>
    </source>
</evidence>
<sequence length="287" mass="32685">MAEGAYHSQLSARLQRVDKRIRQKLVKWFDNSNKVQIFITGKTGVGKSTLINGLVGKKVAKEGETLDRETSVVTAHRCNHHSVDVTVWDSPGLQDGTNQEGDYLEDMKKKCSDVDLSIYCVSLKETRFFENCPDILAMRKLTNLFGQKMWENAMFVLTFANLAEDLDAKILDADTEEEKVELFQDKVKLWKEVLTGALIKDVGVDKNVADRIEVVPAGHERFPELLDRPHWLSPIWFAALYAMNSRAQPAMIKLNYNRIVSKPGEVRSEDLKKFIDEQPLIFAKRGE</sequence>
<dbReference type="GO" id="GO:0005525">
    <property type="term" value="F:GTP binding"/>
    <property type="evidence" value="ECO:0007669"/>
    <property type="project" value="UniProtKB-KW"/>
</dbReference>
<evidence type="ECO:0000256" key="15">
    <source>
        <dbReference type="ARBA" id="ARBA00023134"/>
    </source>
</evidence>
<evidence type="ECO:0000313" key="19">
    <source>
        <dbReference type="EMBL" id="CAI8046283.1"/>
    </source>
</evidence>
<evidence type="ECO:0000256" key="2">
    <source>
        <dbReference type="ARBA" id="ARBA00004167"/>
    </source>
</evidence>
<dbReference type="EMBL" id="CASHTH010003552">
    <property type="protein sequence ID" value="CAI8046283.1"/>
    <property type="molecule type" value="Genomic_DNA"/>
</dbReference>
<evidence type="ECO:0000313" key="20">
    <source>
        <dbReference type="Proteomes" id="UP001174909"/>
    </source>
</evidence>
<evidence type="ECO:0000256" key="1">
    <source>
        <dbReference type="ARBA" id="ARBA00001946"/>
    </source>
</evidence>
<dbReference type="PANTHER" id="PTHR10903">
    <property type="entry name" value="GTPASE, IMAP FAMILY MEMBER-RELATED"/>
    <property type="match status" value="1"/>
</dbReference>
<feature type="non-terminal residue" evidence="19">
    <location>
        <position position="287"/>
    </location>
</feature>
<evidence type="ECO:0000256" key="17">
    <source>
        <dbReference type="ARBA" id="ARBA00024013"/>
    </source>
</evidence>
<keyword evidence="12" id="KW-0460">Magnesium</keyword>